<organism evidence="2">
    <name type="scientific">uncultured Gemmatimonadota bacterium</name>
    <dbReference type="NCBI Taxonomy" id="203437"/>
    <lineage>
        <taxon>Bacteria</taxon>
        <taxon>Pseudomonadati</taxon>
        <taxon>Gemmatimonadota</taxon>
        <taxon>environmental samples</taxon>
    </lineage>
</organism>
<keyword evidence="1" id="KW-0175">Coiled coil</keyword>
<gene>
    <name evidence="2" type="ORF">AVDCRST_MAG68-5107</name>
</gene>
<proteinExistence type="predicted"/>
<sequence length="90" mass="9838">MNARWLPAQVDVAIAKARSFAAGDDAGSSPTVPQVTVLADTVEDLRARVAELERVETNLREELRQVYVVARAIGEKSRDGSIPRFWEGAS</sequence>
<dbReference type="EMBL" id="CADCTW010000217">
    <property type="protein sequence ID" value="CAA9365024.1"/>
    <property type="molecule type" value="Genomic_DNA"/>
</dbReference>
<accession>A0A6J4MRV1</accession>
<evidence type="ECO:0000256" key="1">
    <source>
        <dbReference type="SAM" id="Coils"/>
    </source>
</evidence>
<feature type="coiled-coil region" evidence="1">
    <location>
        <begin position="35"/>
        <end position="62"/>
    </location>
</feature>
<name>A0A6J4MRV1_9BACT</name>
<dbReference type="AlphaFoldDB" id="A0A6J4MRV1"/>
<evidence type="ECO:0000313" key="2">
    <source>
        <dbReference type="EMBL" id="CAA9365024.1"/>
    </source>
</evidence>
<reference evidence="2" key="1">
    <citation type="submission" date="2020-02" db="EMBL/GenBank/DDBJ databases">
        <authorList>
            <person name="Meier V. D."/>
        </authorList>
    </citation>
    <scope>NUCLEOTIDE SEQUENCE</scope>
    <source>
        <strain evidence="2">AVDCRST_MAG68</strain>
    </source>
</reference>
<protein>
    <submittedName>
        <fullName evidence="2">Uncharacterized protein</fullName>
    </submittedName>
</protein>